<proteinExistence type="predicted"/>
<protein>
    <submittedName>
        <fullName evidence="1">Uncharacterized protein</fullName>
    </submittedName>
</protein>
<dbReference type="AlphaFoldDB" id="A0A383BEC1"/>
<gene>
    <name evidence="1" type="ORF">METZ01_LOCUS471033</name>
</gene>
<accession>A0A383BEC1</accession>
<organism evidence="1">
    <name type="scientific">marine metagenome</name>
    <dbReference type="NCBI Taxonomy" id="408172"/>
    <lineage>
        <taxon>unclassified sequences</taxon>
        <taxon>metagenomes</taxon>
        <taxon>ecological metagenomes</taxon>
    </lineage>
</organism>
<feature type="non-terminal residue" evidence="1">
    <location>
        <position position="1"/>
    </location>
</feature>
<sequence length="246" mass="26789">PAKISHLHVTLENGKTVLRANFVETVANDFIFSYEAQDIDLSRVEVLQHRKQFDGTFKLIKTFGSPAERGISKVQLGTIKAQQKWSNNRGGNSITDGLTNIYKYVIAVYDSFGLSSAYAIKDDGTFEDKDPSGDKLDTESALLVSDVRTFESVVKIGNVTIADVADKFNISWSLVDVRGNGISFDNDSNSDFASVVSGVVGYFHGAGAGTAVVDAFKVDYGGKRFTEALDPVDISKLKQNLESLQI</sequence>
<feature type="non-terminal residue" evidence="1">
    <location>
        <position position="246"/>
    </location>
</feature>
<dbReference type="EMBL" id="UINC01199651">
    <property type="protein sequence ID" value="SVE18179.1"/>
    <property type="molecule type" value="Genomic_DNA"/>
</dbReference>
<evidence type="ECO:0000313" key="1">
    <source>
        <dbReference type="EMBL" id="SVE18179.1"/>
    </source>
</evidence>
<reference evidence="1" key="1">
    <citation type="submission" date="2018-05" db="EMBL/GenBank/DDBJ databases">
        <authorList>
            <person name="Lanie J.A."/>
            <person name="Ng W.-L."/>
            <person name="Kazmierczak K.M."/>
            <person name="Andrzejewski T.M."/>
            <person name="Davidsen T.M."/>
            <person name="Wayne K.J."/>
            <person name="Tettelin H."/>
            <person name="Glass J.I."/>
            <person name="Rusch D."/>
            <person name="Podicherti R."/>
            <person name="Tsui H.-C.T."/>
            <person name="Winkler M.E."/>
        </authorList>
    </citation>
    <scope>NUCLEOTIDE SEQUENCE</scope>
</reference>
<name>A0A383BEC1_9ZZZZ</name>